<dbReference type="Gene3D" id="3.30.70.100">
    <property type="match status" value="1"/>
</dbReference>
<keyword evidence="1" id="KW-0479">Metal-binding</keyword>
<dbReference type="PROSITE" id="PS50846">
    <property type="entry name" value="HMA_2"/>
    <property type="match status" value="1"/>
</dbReference>
<evidence type="ECO:0000313" key="4">
    <source>
        <dbReference type="Proteomes" id="UP000271469"/>
    </source>
</evidence>
<dbReference type="GO" id="GO:0006825">
    <property type="term" value="P:copper ion transport"/>
    <property type="evidence" value="ECO:0007669"/>
    <property type="project" value="InterPro"/>
</dbReference>
<dbReference type="Pfam" id="PF00403">
    <property type="entry name" value="HMA"/>
    <property type="match status" value="1"/>
</dbReference>
<dbReference type="CDD" id="cd00371">
    <property type="entry name" value="HMA"/>
    <property type="match status" value="1"/>
</dbReference>
<dbReference type="InterPro" id="IPR017969">
    <property type="entry name" value="Heavy-metal-associated_CS"/>
</dbReference>
<evidence type="ECO:0000259" key="2">
    <source>
        <dbReference type="PROSITE" id="PS50846"/>
    </source>
</evidence>
<protein>
    <submittedName>
        <fullName evidence="3">Copper chaperone CopZ</fullName>
    </submittedName>
</protein>
<dbReference type="PRINTS" id="PR00944">
    <property type="entry name" value="CUEXPORT"/>
</dbReference>
<gene>
    <name evidence="3" type="primary">copZ</name>
    <name evidence="3" type="ORF">D7316_03035</name>
</gene>
<feature type="domain" description="HMA" evidence="2">
    <location>
        <begin position="1"/>
        <end position="66"/>
    </location>
</feature>
<dbReference type="InterPro" id="IPR036163">
    <property type="entry name" value="HMA_dom_sf"/>
</dbReference>
<dbReference type="PROSITE" id="PS01047">
    <property type="entry name" value="HMA_1"/>
    <property type="match status" value="1"/>
</dbReference>
<dbReference type="GO" id="GO:0005507">
    <property type="term" value="F:copper ion binding"/>
    <property type="evidence" value="ECO:0007669"/>
    <property type="project" value="InterPro"/>
</dbReference>
<dbReference type="EMBL" id="CP033972">
    <property type="protein sequence ID" value="AZG46434.1"/>
    <property type="molecule type" value="Genomic_DNA"/>
</dbReference>
<organism evidence="3 4">
    <name type="scientific">Gordonia insulae</name>
    <dbReference type="NCBI Taxonomy" id="2420509"/>
    <lineage>
        <taxon>Bacteria</taxon>
        <taxon>Bacillati</taxon>
        <taxon>Actinomycetota</taxon>
        <taxon>Actinomycetes</taxon>
        <taxon>Mycobacteriales</taxon>
        <taxon>Gordoniaceae</taxon>
        <taxon>Gordonia</taxon>
    </lineage>
</organism>
<name>A0A3G8JMX8_9ACTN</name>
<dbReference type="InterPro" id="IPR006121">
    <property type="entry name" value="HMA_dom"/>
</dbReference>
<dbReference type="Proteomes" id="UP000271469">
    <property type="component" value="Chromosome"/>
</dbReference>
<dbReference type="SUPFAM" id="SSF55008">
    <property type="entry name" value="HMA, heavy metal-associated domain"/>
    <property type="match status" value="1"/>
</dbReference>
<sequence>MTTTYMVTGMTCAHCVASVREEIGEINGVDRVDVTLDTGAVEITSTRTLDRAEVEAAVAEAGYQLT</sequence>
<dbReference type="KEGG" id="gom:D7316_03035"/>
<reference evidence="3 4" key="1">
    <citation type="submission" date="2018-11" db="EMBL/GenBank/DDBJ databases">
        <title>Gordonia insulae sp. nov., isolated from an island soil.</title>
        <authorList>
            <person name="Kim Y.S."/>
            <person name="Kim S.B."/>
        </authorList>
    </citation>
    <scope>NUCLEOTIDE SEQUENCE [LARGE SCALE GENOMIC DNA]</scope>
    <source>
        <strain evidence="3 4">MMS17-SY073</strain>
    </source>
</reference>
<keyword evidence="4" id="KW-1185">Reference proteome</keyword>
<evidence type="ECO:0000313" key="3">
    <source>
        <dbReference type="EMBL" id="AZG46434.1"/>
    </source>
</evidence>
<proteinExistence type="predicted"/>
<accession>A0A3G8JMX8</accession>
<dbReference type="InterPro" id="IPR000428">
    <property type="entry name" value="Cu-bd"/>
</dbReference>
<evidence type="ECO:0000256" key="1">
    <source>
        <dbReference type="ARBA" id="ARBA00022723"/>
    </source>
</evidence>
<dbReference type="AlphaFoldDB" id="A0A3G8JMX8"/>